<comment type="subcellular location">
    <subcellularLocation>
        <location evidence="1">Nucleus</location>
    </subcellularLocation>
</comment>
<reference evidence="6 7" key="1">
    <citation type="journal article" date="2019" name="Commun. Biol.">
        <title>The bagworm genome reveals a unique fibroin gene that provides high tensile strength.</title>
        <authorList>
            <person name="Kono N."/>
            <person name="Nakamura H."/>
            <person name="Ohtoshi R."/>
            <person name="Tomita M."/>
            <person name="Numata K."/>
            <person name="Arakawa K."/>
        </authorList>
    </citation>
    <scope>NUCLEOTIDE SEQUENCE [LARGE SCALE GENOMIC DNA]</scope>
</reference>
<comment type="caution">
    <text evidence="6">The sequence shown here is derived from an EMBL/GenBank/DDBJ whole genome shotgun (WGS) entry which is preliminary data.</text>
</comment>
<accession>A0A4C1UFB9</accession>
<dbReference type="SMART" id="SM00520">
    <property type="entry name" value="BASIC"/>
    <property type="match status" value="1"/>
</dbReference>
<feature type="region of interest" description="Disordered" evidence="4">
    <location>
        <begin position="1"/>
        <end position="68"/>
    </location>
</feature>
<dbReference type="GO" id="GO:0007517">
    <property type="term" value="P:muscle organ development"/>
    <property type="evidence" value="ECO:0007669"/>
    <property type="project" value="InterPro"/>
</dbReference>
<dbReference type="Proteomes" id="UP000299102">
    <property type="component" value="Unassembled WGS sequence"/>
</dbReference>
<dbReference type="PANTHER" id="PTHR11534">
    <property type="entry name" value="MYOGENIC FACTOR"/>
    <property type="match status" value="1"/>
</dbReference>
<dbReference type="AlphaFoldDB" id="A0A4C1UFB9"/>
<proteinExistence type="predicted"/>
<protein>
    <submittedName>
        <fullName evidence="6">Transcription factor SUM-1</fullName>
    </submittedName>
</protein>
<gene>
    <name evidence="6" type="primary">SUM-1</name>
    <name evidence="6" type="ORF">EVAR_14163_1</name>
</gene>
<dbReference type="GO" id="GO:0005634">
    <property type="term" value="C:nucleus"/>
    <property type="evidence" value="ECO:0007669"/>
    <property type="project" value="UniProtKB-SubCell"/>
</dbReference>
<dbReference type="PANTHER" id="PTHR11534:SF9">
    <property type="entry name" value="MYOGENIC-DETERMINATION PROTEIN"/>
    <property type="match status" value="1"/>
</dbReference>
<evidence type="ECO:0000256" key="2">
    <source>
        <dbReference type="ARBA" id="ARBA00023125"/>
    </source>
</evidence>
<dbReference type="Pfam" id="PF01586">
    <property type="entry name" value="Basic"/>
    <property type="match status" value="1"/>
</dbReference>
<keyword evidence="7" id="KW-1185">Reference proteome</keyword>
<feature type="domain" description="Myogenic muscle-specific protein N-terminal" evidence="5">
    <location>
        <begin position="13"/>
        <end position="107"/>
    </location>
</feature>
<evidence type="ECO:0000313" key="6">
    <source>
        <dbReference type="EMBL" id="GBP24830.1"/>
    </source>
</evidence>
<evidence type="ECO:0000259" key="5">
    <source>
        <dbReference type="SMART" id="SM00520"/>
    </source>
</evidence>
<keyword evidence="2" id="KW-0238">DNA-binding</keyword>
<dbReference type="OrthoDB" id="10049614at2759"/>
<sequence length="187" mass="20579">MLRKSPLLVSLADLQPPPARTSNGACAIRTSVNFGQVRRTSSYEHGPGQEYEESSIKDESYQAEADEGREDQQFHIQHVLGPSKRCLAWACKACKRKTAAVDRRKAATLRERRRLRKVVCGRRLSSTRTSADGVEERSLARSAQAERDNESCFLVVIGLLPALGQHGDLKGGAAPHEIDGLQDSAVR</sequence>
<feature type="compositionally biased region" description="Polar residues" evidence="4">
    <location>
        <begin position="20"/>
        <end position="40"/>
    </location>
</feature>
<dbReference type="GO" id="GO:0045663">
    <property type="term" value="P:positive regulation of myoblast differentiation"/>
    <property type="evidence" value="ECO:0007669"/>
    <property type="project" value="TreeGrafter"/>
</dbReference>
<dbReference type="InterPro" id="IPR002546">
    <property type="entry name" value="MyoD_N"/>
</dbReference>
<dbReference type="GO" id="GO:0000978">
    <property type="term" value="F:RNA polymerase II cis-regulatory region sequence-specific DNA binding"/>
    <property type="evidence" value="ECO:0007669"/>
    <property type="project" value="TreeGrafter"/>
</dbReference>
<dbReference type="GO" id="GO:0000981">
    <property type="term" value="F:DNA-binding transcription factor activity, RNA polymerase II-specific"/>
    <property type="evidence" value="ECO:0007669"/>
    <property type="project" value="TreeGrafter"/>
</dbReference>
<evidence type="ECO:0000256" key="3">
    <source>
        <dbReference type="ARBA" id="ARBA00023242"/>
    </source>
</evidence>
<dbReference type="EMBL" id="BGZK01000166">
    <property type="protein sequence ID" value="GBP24830.1"/>
    <property type="molecule type" value="Genomic_DNA"/>
</dbReference>
<name>A0A4C1UFB9_EUMVA</name>
<dbReference type="STRING" id="151549.A0A4C1UFB9"/>
<evidence type="ECO:0000313" key="7">
    <source>
        <dbReference type="Proteomes" id="UP000299102"/>
    </source>
</evidence>
<keyword evidence="3" id="KW-0539">Nucleus</keyword>
<dbReference type="InterPro" id="IPR039704">
    <property type="entry name" value="Myogenic_factor"/>
</dbReference>
<organism evidence="6 7">
    <name type="scientific">Eumeta variegata</name>
    <name type="common">Bagworm moth</name>
    <name type="synonym">Eumeta japonica</name>
    <dbReference type="NCBI Taxonomy" id="151549"/>
    <lineage>
        <taxon>Eukaryota</taxon>
        <taxon>Metazoa</taxon>
        <taxon>Ecdysozoa</taxon>
        <taxon>Arthropoda</taxon>
        <taxon>Hexapoda</taxon>
        <taxon>Insecta</taxon>
        <taxon>Pterygota</taxon>
        <taxon>Neoptera</taxon>
        <taxon>Endopterygota</taxon>
        <taxon>Lepidoptera</taxon>
        <taxon>Glossata</taxon>
        <taxon>Ditrysia</taxon>
        <taxon>Tineoidea</taxon>
        <taxon>Psychidae</taxon>
        <taxon>Oiketicinae</taxon>
        <taxon>Eumeta</taxon>
    </lineage>
</organism>
<evidence type="ECO:0000256" key="4">
    <source>
        <dbReference type="SAM" id="MobiDB-lite"/>
    </source>
</evidence>
<evidence type="ECO:0000256" key="1">
    <source>
        <dbReference type="ARBA" id="ARBA00004123"/>
    </source>
</evidence>